<dbReference type="EMBL" id="LIAE01010290">
    <property type="protein sequence ID" value="PAV63963.1"/>
    <property type="molecule type" value="Genomic_DNA"/>
</dbReference>
<accession>A0A2A2JQN9</accession>
<dbReference type="OrthoDB" id="5916590at2759"/>
<comment type="caution">
    <text evidence="5">The sequence shown here is derived from an EMBL/GenBank/DDBJ whole genome shotgun (WGS) entry which is preliminary data.</text>
</comment>
<proteinExistence type="inferred from homology"/>
<dbReference type="GO" id="GO:0005576">
    <property type="term" value="C:extracellular region"/>
    <property type="evidence" value="ECO:0007669"/>
    <property type="project" value="UniProtKB-SubCell"/>
</dbReference>
<keyword evidence="4" id="KW-0732">Signal</keyword>
<evidence type="ECO:0000256" key="4">
    <source>
        <dbReference type="ARBA" id="ARBA00022729"/>
    </source>
</evidence>
<gene>
    <name evidence="5" type="ORF">WR25_18792</name>
</gene>
<dbReference type="InterPro" id="IPR038479">
    <property type="entry name" value="Transthyretin-like_sf"/>
</dbReference>
<dbReference type="AlphaFoldDB" id="A0A2A2JQN9"/>
<evidence type="ECO:0000256" key="1">
    <source>
        <dbReference type="ARBA" id="ARBA00004613"/>
    </source>
</evidence>
<dbReference type="GO" id="GO:0009986">
    <property type="term" value="C:cell surface"/>
    <property type="evidence" value="ECO:0007669"/>
    <property type="project" value="InterPro"/>
</dbReference>
<evidence type="ECO:0000256" key="3">
    <source>
        <dbReference type="ARBA" id="ARBA00022525"/>
    </source>
</evidence>
<reference evidence="5 6" key="1">
    <citation type="journal article" date="2017" name="Curr. Biol.">
        <title>Genome architecture and evolution of a unichromosomal asexual nematode.</title>
        <authorList>
            <person name="Fradin H."/>
            <person name="Zegar C."/>
            <person name="Gutwein M."/>
            <person name="Lucas J."/>
            <person name="Kovtun M."/>
            <person name="Corcoran D."/>
            <person name="Baugh L.R."/>
            <person name="Kiontke K."/>
            <person name="Gunsalus K."/>
            <person name="Fitch D.H."/>
            <person name="Piano F."/>
        </authorList>
    </citation>
    <scope>NUCLEOTIDE SEQUENCE [LARGE SCALE GENOMIC DNA]</scope>
    <source>
        <strain evidence="5">PF1309</strain>
    </source>
</reference>
<evidence type="ECO:0000256" key="2">
    <source>
        <dbReference type="ARBA" id="ARBA00010112"/>
    </source>
</evidence>
<dbReference type="STRING" id="2018661.A0A2A2JQN9"/>
<name>A0A2A2JQN9_9BILA</name>
<evidence type="ECO:0000313" key="5">
    <source>
        <dbReference type="EMBL" id="PAV63963.1"/>
    </source>
</evidence>
<protein>
    <recommendedName>
        <fullName evidence="7">Transthyretin-like family protein</fullName>
    </recommendedName>
</protein>
<comment type="similarity">
    <text evidence="2">Belongs to the nematode transthyretin-like family.</text>
</comment>
<sequence>MLNAELKIDRREPSISSVPACAHIRPAFITKAPTRAKSFQGLMPEIILTDEKQQKQMLVTNLIKAGQAGGTSGNYPTMQLLVVAFALIPLASSIPFLGTEQAVAVRGKLLCNGEPANNVKVKLYEREIVLDKLLSEKFSDSEGRFEMDGHKKEVTTIDPKVNIYHKCGYNGPCYKKISIKIPKNYVAEGTTAKQTFDIGELNLAGAFSGQSLDCLN</sequence>
<keyword evidence="3" id="KW-0964">Secreted</keyword>
<dbReference type="Pfam" id="PF01060">
    <property type="entry name" value="TTR-52"/>
    <property type="match status" value="1"/>
</dbReference>
<dbReference type="Gene3D" id="2.60.40.3330">
    <property type="match status" value="1"/>
</dbReference>
<evidence type="ECO:0008006" key="7">
    <source>
        <dbReference type="Google" id="ProtNLM"/>
    </source>
</evidence>
<dbReference type="InterPro" id="IPR001534">
    <property type="entry name" value="Transthyretin-like"/>
</dbReference>
<comment type="subcellular location">
    <subcellularLocation>
        <location evidence="1">Secreted</location>
    </subcellularLocation>
</comment>
<evidence type="ECO:0000313" key="6">
    <source>
        <dbReference type="Proteomes" id="UP000218231"/>
    </source>
</evidence>
<dbReference type="PANTHER" id="PTHR21700:SF24">
    <property type="entry name" value="TRANSTHYRETIN-LIKE FAMILY PROTEIN"/>
    <property type="match status" value="1"/>
</dbReference>
<dbReference type="PANTHER" id="PTHR21700">
    <property type="entry name" value="TRANSTHYRETIN-LIKE FAMILY PROTEIN-RELATED"/>
    <property type="match status" value="1"/>
</dbReference>
<keyword evidence="6" id="KW-1185">Reference proteome</keyword>
<organism evidence="5 6">
    <name type="scientific">Diploscapter pachys</name>
    <dbReference type="NCBI Taxonomy" id="2018661"/>
    <lineage>
        <taxon>Eukaryota</taxon>
        <taxon>Metazoa</taxon>
        <taxon>Ecdysozoa</taxon>
        <taxon>Nematoda</taxon>
        <taxon>Chromadorea</taxon>
        <taxon>Rhabditida</taxon>
        <taxon>Rhabditina</taxon>
        <taxon>Rhabditomorpha</taxon>
        <taxon>Rhabditoidea</taxon>
        <taxon>Rhabditidae</taxon>
        <taxon>Diploscapter</taxon>
    </lineage>
</organism>
<dbReference type="Proteomes" id="UP000218231">
    <property type="component" value="Unassembled WGS sequence"/>
</dbReference>